<evidence type="ECO:0000256" key="2">
    <source>
        <dbReference type="ARBA" id="ARBA00022737"/>
    </source>
</evidence>
<evidence type="ECO:0000259" key="7">
    <source>
        <dbReference type="Pfam" id="PF00931"/>
    </source>
</evidence>
<evidence type="ECO:0000313" key="11">
    <source>
        <dbReference type="Proteomes" id="UP000811246"/>
    </source>
</evidence>
<keyword evidence="5" id="KW-0067">ATP-binding</keyword>
<feature type="domain" description="NB-ARC" evidence="7">
    <location>
        <begin position="209"/>
        <end position="255"/>
    </location>
</feature>
<keyword evidence="4" id="KW-0611">Plant defense</keyword>
<dbReference type="Pfam" id="PF00931">
    <property type="entry name" value="NB-ARC"/>
    <property type="match status" value="1"/>
</dbReference>
<evidence type="ECO:0000256" key="6">
    <source>
        <dbReference type="SAM" id="SignalP"/>
    </source>
</evidence>
<dbReference type="GO" id="GO:0043531">
    <property type="term" value="F:ADP binding"/>
    <property type="evidence" value="ECO:0007669"/>
    <property type="project" value="InterPro"/>
</dbReference>
<dbReference type="InterPro" id="IPR002182">
    <property type="entry name" value="NB-ARC"/>
</dbReference>
<dbReference type="GO" id="GO:0005524">
    <property type="term" value="F:ATP binding"/>
    <property type="evidence" value="ECO:0007669"/>
    <property type="project" value="UniProtKB-KW"/>
</dbReference>
<evidence type="ECO:0000256" key="3">
    <source>
        <dbReference type="ARBA" id="ARBA00022741"/>
    </source>
</evidence>
<dbReference type="AlphaFoldDB" id="A0A922AH97"/>
<keyword evidence="1" id="KW-0433">Leucine-rich repeat</keyword>
<protein>
    <recommendedName>
        <fullName evidence="12">Disease resistance RPP13-like protein 1</fullName>
    </recommendedName>
</protein>
<dbReference type="Proteomes" id="UP000811246">
    <property type="component" value="Chromosome 14"/>
</dbReference>
<name>A0A922AH97_CARIL</name>
<feature type="domain" description="R13L1/DRL21-like LRR repeat region" evidence="9">
    <location>
        <begin position="538"/>
        <end position="658"/>
    </location>
</feature>
<dbReference type="PANTHER" id="PTHR36766">
    <property type="entry name" value="PLANT BROAD-SPECTRUM MILDEW RESISTANCE PROTEIN RPW8"/>
    <property type="match status" value="1"/>
</dbReference>
<evidence type="ECO:0000313" key="10">
    <source>
        <dbReference type="EMBL" id="KAG6677565.1"/>
    </source>
</evidence>
<comment type="caution">
    <text evidence="10">The sequence shown here is derived from an EMBL/GenBank/DDBJ whole genome shotgun (WGS) entry which is preliminary data.</text>
</comment>
<evidence type="ECO:0000259" key="9">
    <source>
        <dbReference type="Pfam" id="PF25019"/>
    </source>
</evidence>
<keyword evidence="2" id="KW-0677">Repeat</keyword>
<gene>
    <name evidence="10" type="ORF">I3842_14G033900</name>
</gene>
<keyword evidence="6" id="KW-0732">Signal</keyword>
<accession>A0A922AH97</accession>
<dbReference type="InterPro" id="IPR056789">
    <property type="entry name" value="LRR_R13L1-DRL21"/>
</dbReference>
<dbReference type="EMBL" id="CM031838">
    <property type="protein sequence ID" value="KAG6677565.1"/>
    <property type="molecule type" value="Genomic_DNA"/>
</dbReference>
<dbReference type="GO" id="GO:0006952">
    <property type="term" value="P:defense response"/>
    <property type="evidence" value="ECO:0007669"/>
    <property type="project" value="UniProtKB-KW"/>
</dbReference>
<proteinExistence type="predicted"/>
<feature type="chain" id="PRO_5037680288" description="Disease resistance RPP13-like protein 1" evidence="6">
    <location>
        <begin position="23"/>
        <end position="1035"/>
    </location>
</feature>
<organism evidence="10 11">
    <name type="scientific">Carya illinoinensis</name>
    <name type="common">Pecan</name>
    <dbReference type="NCBI Taxonomy" id="32201"/>
    <lineage>
        <taxon>Eukaryota</taxon>
        <taxon>Viridiplantae</taxon>
        <taxon>Streptophyta</taxon>
        <taxon>Embryophyta</taxon>
        <taxon>Tracheophyta</taxon>
        <taxon>Spermatophyta</taxon>
        <taxon>Magnoliopsida</taxon>
        <taxon>eudicotyledons</taxon>
        <taxon>Gunneridae</taxon>
        <taxon>Pentapetalae</taxon>
        <taxon>rosids</taxon>
        <taxon>fabids</taxon>
        <taxon>Fagales</taxon>
        <taxon>Juglandaceae</taxon>
        <taxon>Carya</taxon>
    </lineage>
</organism>
<evidence type="ECO:0008006" key="12">
    <source>
        <dbReference type="Google" id="ProtNLM"/>
    </source>
</evidence>
<feature type="signal peptide" evidence="6">
    <location>
        <begin position="1"/>
        <end position="22"/>
    </location>
</feature>
<feature type="domain" description="Disease resistance N-terminal" evidence="8">
    <location>
        <begin position="43"/>
        <end position="105"/>
    </location>
</feature>
<dbReference type="InterPro" id="IPR041118">
    <property type="entry name" value="Rx_N"/>
</dbReference>
<evidence type="ECO:0000256" key="4">
    <source>
        <dbReference type="ARBA" id="ARBA00022821"/>
    </source>
</evidence>
<evidence type="ECO:0000256" key="5">
    <source>
        <dbReference type="ARBA" id="ARBA00022840"/>
    </source>
</evidence>
<dbReference type="Pfam" id="PF18052">
    <property type="entry name" value="Rx_N"/>
    <property type="match status" value="1"/>
</dbReference>
<evidence type="ECO:0000256" key="1">
    <source>
        <dbReference type="ARBA" id="ARBA00022614"/>
    </source>
</evidence>
<reference evidence="10" key="1">
    <citation type="submission" date="2021-01" db="EMBL/GenBank/DDBJ databases">
        <authorList>
            <person name="Lovell J.T."/>
            <person name="Bentley N."/>
            <person name="Bhattarai G."/>
            <person name="Jenkins J.W."/>
            <person name="Sreedasyam A."/>
            <person name="Alarcon Y."/>
            <person name="Bock C."/>
            <person name="Boston L."/>
            <person name="Carlson J."/>
            <person name="Cervantes K."/>
            <person name="Clermont K."/>
            <person name="Krom N."/>
            <person name="Kubenka K."/>
            <person name="Mamidi S."/>
            <person name="Mattison C."/>
            <person name="Monteros M."/>
            <person name="Pisani C."/>
            <person name="Plott C."/>
            <person name="Rajasekar S."/>
            <person name="Rhein H.S."/>
            <person name="Rohla C."/>
            <person name="Song M."/>
            <person name="Hilaire R.S."/>
            <person name="Shu S."/>
            <person name="Wells L."/>
            <person name="Wang X."/>
            <person name="Webber J."/>
            <person name="Heerema R.J."/>
            <person name="Klein P."/>
            <person name="Conner P."/>
            <person name="Grauke L."/>
            <person name="Grimwood J."/>
            <person name="Schmutz J."/>
            <person name="Randall J.J."/>
        </authorList>
    </citation>
    <scope>NUCLEOTIDE SEQUENCE</scope>
    <source>
        <tissue evidence="10">Leaf</tissue>
    </source>
</reference>
<dbReference type="Pfam" id="PF25019">
    <property type="entry name" value="LRR_R13L1-DRL21"/>
    <property type="match status" value="1"/>
</dbReference>
<sequence length="1035" mass="117990">MAKVGLAFLFASLSVLFDRMTSREVLHFMQGRKSPNRKPTEVLLRKLKNAMLSVKVVLEDSEEKQLTDSFVKDWVDELKDVIYDVEDILDEIATEALQSKLQDAESPTLQKDCMGLHEVVGAQEKPYPEGPSTSYDKKKVIDLLLSSDASGNERVKEHFNLKIWFCVSEEFVVPNVMKSIISQSATSSARSTEDPDIGSSYLGQLLHYGTRGSTILVTTRNDSVALAMHAIATHRLDLLPENDCWSLFEKHAFRRGSSNANPKIKEIGTQIVEKYKGIPLAIKAIGDLLGSKSDHAERYWTTILKSNLWDVPMEKTNIIPALWLSYKYLPSNLKRCFAYCSIFPKDYLFEKDELVLLYMDGRRSLFQQSSCLFKPGFVMHDLVNDLAKSVTGKFGFTMEFDSSKEIGEMTRYLLCFNVRSSGIEKIEKHLFKAKQLRTLLLFDFSKMKHLRYLDFSFTTVNRLPDSICMLCNLQTLKLSECTMLGKWPRDMWKLINLRHLEFEKTHGLEEMPIQIGRLKCLQTLTKFVVNKHDSGSNIEELGKLINLRGKLLIQELQNVRTAKDASLKMKGYLEKLVLEWNRPKEVLGISESQRDVLEDLQPHENLKCLTLKCYGGNGFPNWIGQGLPSLSKLELIDYCSALPPLGQLHFLNKLYIDGLDEVVTVGPEFYENSSNSSMKPFESLKVMRLENLSNWENWLHSSGENEVETFSQLEELYIKNYPKLRAKLPVHPSSLAELHIIDCKLELPIMRRQYSSLEALHLTNCYDSLTSISLHLFPNLKSIQIEKCNNLKSLEQHGGDLVISQLGIHKCPKFVSFPEGGLCAPNLANFVVNDCKSLRSMPNKMHIFLPSLCYLELRSCPEVESFPEGGLPSNLKQIVIVRCKKLIANWKGWDLQILPSLEWLTITSDKLEDHVESFIGGLWLPTTLTNLLICSFGNLKSLDKEGFQHLTSLVELVIIDCPKLRYLLEKGFAISLHLLWMLFICPVLNKELERKKGEEWLKMAHIPNIIIGDQHIQGVKRFPSESPHACMHATS</sequence>
<dbReference type="PANTHER" id="PTHR36766:SF40">
    <property type="entry name" value="DISEASE RESISTANCE PROTEIN RGA3"/>
    <property type="match status" value="1"/>
</dbReference>
<keyword evidence="3" id="KW-0547">Nucleotide-binding</keyword>
<evidence type="ECO:0000259" key="8">
    <source>
        <dbReference type="Pfam" id="PF18052"/>
    </source>
</evidence>